<evidence type="ECO:0000313" key="1">
    <source>
        <dbReference type="EMBL" id="KAK7506196.1"/>
    </source>
</evidence>
<sequence length="183" mass="20282">TLDWTPGRGQCTCGRRSDQGPLSRVWLRWTVAKENIHHNPCHLTTPGTPPGECIDKVGYQYSFHTNNTKAGQSRVRHGKNVIVTRSNLMDHGLIKLTPVHCVGTLECFWTLATVLTSLSPAPGHRDGRLSSGRKNPFTDTPVSGEHCLRFRRDRLGTLNLVLGKIVLSGTNCPLRTCEEFALT</sequence>
<keyword evidence="2" id="KW-1185">Reference proteome</keyword>
<gene>
    <name evidence="1" type="ORF">BaRGS_00002308</name>
</gene>
<dbReference type="Proteomes" id="UP001519460">
    <property type="component" value="Unassembled WGS sequence"/>
</dbReference>
<reference evidence="1 2" key="1">
    <citation type="journal article" date="2023" name="Sci. Data">
        <title>Genome assembly of the Korean intertidal mud-creeper Batillaria attramentaria.</title>
        <authorList>
            <person name="Patra A.K."/>
            <person name="Ho P.T."/>
            <person name="Jun S."/>
            <person name="Lee S.J."/>
            <person name="Kim Y."/>
            <person name="Won Y.J."/>
        </authorList>
    </citation>
    <scope>NUCLEOTIDE SEQUENCE [LARGE SCALE GENOMIC DNA]</scope>
    <source>
        <strain evidence="1">Wonlab-2016</strain>
    </source>
</reference>
<name>A0ABD0M3V4_9CAEN</name>
<organism evidence="1 2">
    <name type="scientific">Batillaria attramentaria</name>
    <dbReference type="NCBI Taxonomy" id="370345"/>
    <lineage>
        <taxon>Eukaryota</taxon>
        <taxon>Metazoa</taxon>
        <taxon>Spiralia</taxon>
        <taxon>Lophotrochozoa</taxon>
        <taxon>Mollusca</taxon>
        <taxon>Gastropoda</taxon>
        <taxon>Caenogastropoda</taxon>
        <taxon>Sorbeoconcha</taxon>
        <taxon>Cerithioidea</taxon>
        <taxon>Batillariidae</taxon>
        <taxon>Batillaria</taxon>
    </lineage>
</organism>
<protein>
    <submittedName>
        <fullName evidence="1">Uncharacterized protein</fullName>
    </submittedName>
</protein>
<accession>A0ABD0M3V4</accession>
<evidence type="ECO:0000313" key="2">
    <source>
        <dbReference type="Proteomes" id="UP001519460"/>
    </source>
</evidence>
<comment type="caution">
    <text evidence="1">The sequence shown here is derived from an EMBL/GenBank/DDBJ whole genome shotgun (WGS) entry which is preliminary data.</text>
</comment>
<dbReference type="AlphaFoldDB" id="A0ABD0M3V4"/>
<proteinExistence type="predicted"/>
<feature type="non-terminal residue" evidence="1">
    <location>
        <position position="1"/>
    </location>
</feature>
<dbReference type="EMBL" id="JACVVK020000007">
    <property type="protein sequence ID" value="KAK7506196.1"/>
    <property type="molecule type" value="Genomic_DNA"/>
</dbReference>
<feature type="non-terminal residue" evidence="1">
    <location>
        <position position="183"/>
    </location>
</feature>